<accession>M6CQI5</accession>
<evidence type="ECO:0000313" key="1">
    <source>
        <dbReference type="EMBL" id="EMJ94212.1"/>
    </source>
</evidence>
<dbReference type="EMBL" id="ANIK01000056">
    <property type="protein sequence ID" value="EMJ94212.1"/>
    <property type="molecule type" value="Genomic_DNA"/>
</dbReference>
<name>M6CQI5_9LEPT</name>
<evidence type="ECO:0000313" key="2">
    <source>
        <dbReference type="Proteomes" id="UP000011988"/>
    </source>
</evidence>
<comment type="caution">
    <text evidence="1">The sequence shown here is derived from an EMBL/GenBank/DDBJ whole genome shotgun (WGS) entry which is preliminary data.</text>
</comment>
<dbReference type="AlphaFoldDB" id="M6CQI5"/>
<protein>
    <submittedName>
        <fullName evidence="1">Uncharacterized protein</fullName>
    </submittedName>
</protein>
<sequence length="45" mass="5351">MKPRGNLQERIRNQWIGLRGQVKIFSVFLHKGTEEIRGFIVRLKT</sequence>
<dbReference type="PATRIC" id="fig|1218565.3.peg.2680"/>
<proteinExistence type="predicted"/>
<dbReference type="Proteomes" id="UP000011988">
    <property type="component" value="Unassembled WGS sequence"/>
</dbReference>
<gene>
    <name evidence="1" type="ORF">LEP1GSC194_0163</name>
</gene>
<organism evidence="1 2">
    <name type="scientific">Leptospira alstonii serovar Sichuan str. 79601</name>
    <dbReference type="NCBI Taxonomy" id="1218565"/>
    <lineage>
        <taxon>Bacteria</taxon>
        <taxon>Pseudomonadati</taxon>
        <taxon>Spirochaetota</taxon>
        <taxon>Spirochaetia</taxon>
        <taxon>Leptospirales</taxon>
        <taxon>Leptospiraceae</taxon>
        <taxon>Leptospira</taxon>
    </lineage>
</organism>
<reference evidence="1 2" key="1">
    <citation type="submission" date="2013-01" db="EMBL/GenBank/DDBJ databases">
        <authorList>
            <person name="Harkins D.M."/>
            <person name="Durkin A.S."/>
            <person name="Brinkac L.M."/>
            <person name="Haft D.H."/>
            <person name="Selengut J.D."/>
            <person name="Sanka R."/>
            <person name="DePew J."/>
            <person name="Purushe J."/>
            <person name="Galloway R.L."/>
            <person name="Vinetz J.M."/>
            <person name="Sutton G.G."/>
            <person name="Nierman W.C."/>
            <person name="Fouts D.E."/>
        </authorList>
    </citation>
    <scope>NUCLEOTIDE SEQUENCE [LARGE SCALE GENOMIC DNA]</scope>
    <source>
        <strain evidence="1 2">79601</strain>
    </source>
</reference>